<evidence type="ECO:0000313" key="5">
    <source>
        <dbReference type="Proteomes" id="UP000003100"/>
    </source>
</evidence>
<dbReference type="Proteomes" id="UP000003100">
    <property type="component" value="Unassembled WGS sequence"/>
</dbReference>
<sequence length="468" mass="51811">MSKKFSMIPVDVEPVETKYRRIQTQIPTPEAAKYFELAEKYEPVSMQGQPPILWDHAKGVNVYDREGNCWLDFSSGVVVANSGHCNSKVQEAIIETAENGLLHSYCFLTKQRGELEAYISNMVPIPDNRVFLLSTGAETTECAVKLARTYGIQKGGKEKITIIGFQNAFHGRTLGSQMAGGSEGGKEWIVNKDADMQQVPFPNAFLYDWADEENPLYSDEACFDEFLNALKVRGIKPNQIAGIMTETFQGGWVQLMPKGFVKKLREFCTEHDILLIFDEVQAGFGRTGKLFGFLHYEVTPDLICCGKGISSSLPLSCVIGRSDVMNLYGPNEMTSTHSGNPVCSAAALANLHYIVEQDLAGNAKKMGNLCERLLRELQRKHEDVIGRVNGVGLVWGIIFTKTKTKQMDCDFAHDVVEAAFRKGLLFFAPVGSGATIKVCPPLIIEEEALREGISVLDEAIQCAKDSRK</sequence>
<accession>C0CKL5</accession>
<reference evidence="4 5" key="1">
    <citation type="submission" date="2009-01" db="EMBL/GenBank/DDBJ databases">
        <authorList>
            <person name="Fulton L."/>
            <person name="Clifton S."/>
            <person name="Fulton B."/>
            <person name="Xu J."/>
            <person name="Minx P."/>
            <person name="Pepin K.H."/>
            <person name="Johnson M."/>
            <person name="Bhonagiri V."/>
            <person name="Nash W.E."/>
            <person name="Mardis E.R."/>
            <person name="Wilson R.K."/>
        </authorList>
    </citation>
    <scope>NUCLEOTIDE SEQUENCE [LARGE SCALE GENOMIC DNA]</scope>
    <source>
        <strain evidence="5">DSM 10507 / JCM 14656 / S5a33</strain>
    </source>
</reference>
<dbReference type="Pfam" id="PF00202">
    <property type="entry name" value="Aminotran_3"/>
    <property type="match status" value="1"/>
</dbReference>
<evidence type="ECO:0000256" key="1">
    <source>
        <dbReference type="ARBA" id="ARBA00001933"/>
    </source>
</evidence>
<dbReference type="GO" id="GO:0042802">
    <property type="term" value="F:identical protein binding"/>
    <property type="evidence" value="ECO:0007669"/>
    <property type="project" value="TreeGrafter"/>
</dbReference>
<gene>
    <name evidence="4" type="ORF">RUMHYD_01385</name>
</gene>
<dbReference type="CDD" id="cd00610">
    <property type="entry name" value="OAT_like"/>
    <property type="match status" value="1"/>
</dbReference>
<dbReference type="InterPro" id="IPR015424">
    <property type="entry name" value="PyrdxlP-dep_Trfase"/>
</dbReference>
<dbReference type="InterPro" id="IPR015421">
    <property type="entry name" value="PyrdxlP-dep_Trfase_major"/>
</dbReference>
<dbReference type="InterPro" id="IPR005814">
    <property type="entry name" value="Aminotrans_3"/>
</dbReference>
<evidence type="ECO:0000313" key="4">
    <source>
        <dbReference type="EMBL" id="EEG49705.1"/>
    </source>
</evidence>
<dbReference type="HOGENOM" id="CLU_016922_10_0_9"/>
<dbReference type="InterPro" id="IPR049704">
    <property type="entry name" value="Aminotrans_3_PPA_site"/>
</dbReference>
<organism evidence="4 5">
    <name type="scientific">Blautia hydrogenotrophica (strain DSM 10507 / JCM 14656 / S5a33)</name>
    <name type="common">Ruminococcus hydrogenotrophicus</name>
    <dbReference type="NCBI Taxonomy" id="476272"/>
    <lineage>
        <taxon>Bacteria</taxon>
        <taxon>Bacillati</taxon>
        <taxon>Bacillota</taxon>
        <taxon>Clostridia</taxon>
        <taxon>Lachnospirales</taxon>
        <taxon>Lachnospiraceae</taxon>
        <taxon>Blautia</taxon>
    </lineage>
</organism>
<dbReference type="eggNOG" id="COG0160">
    <property type="taxonomic scope" value="Bacteria"/>
</dbReference>
<proteinExistence type="inferred from homology"/>
<dbReference type="PANTHER" id="PTHR11986">
    <property type="entry name" value="AMINOTRANSFERASE CLASS III"/>
    <property type="match status" value="1"/>
</dbReference>
<dbReference type="EMBL" id="ACBZ01000069">
    <property type="protein sequence ID" value="EEG49705.1"/>
    <property type="molecule type" value="Genomic_DNA"/>
</dbReference>
<dbReference type="AlphaFoldDB" id="C0CKL5"/>
<name>C0CKL5_BLAHS</name>
<evidence type="ECO:0000256" key="2">
    <source>
        <dbReference type="ARBA" id="ARBA00022898"/>
    </source>
</evidence>
<dbReference type="InterPro" id="IPR050103">
    <property type="entry name" value="Class-III_PLP-dep_AT"/>
</dbReference>
<dbReference type="GeneID" id="86820608"/>
<keyword evidence="5" id="KW-1185">Reference proteome</keyword>
<dbReference type="Gene3D" id="3.90.1150.10">
    <property type="entry name" value="Aspartate Aminotransferase, domain 1"/>
    <property type="match status" value="1"/>
</dbReference>
<evidence type="ECO:0008006" key="6">
    <source>
        <dbReference type="Google" id="ProtNLM"/>
    </source>
</evidence>
<dbReference type="PATRIC" id="fig|476272.21.peg.2734"/>
<dbReference type="GO" id="GO:0030170">
    <property type="term" value="F:pyridoxal phosphate binding"/>
    <property type="evidence" value="ECO:0007669"/>
    <property type="project" value="InterPro"/>
</dbReference>
<dbReference type="Gene3D" id="3.40.640.10">
    <property type="entry name" value="Type I PLP-dependent aspartate aminotransferase-like (Major domain)"/>
    <property type="match status" value="1"/>
</dbReference>
<keyword evidence="2 3" id="KW-0663">Pyridoxal phosphate</keyword>
<evidence type="ECO:0000256" key="3">
    <source>
        <dbReference type="RuleBase" id="RU003560"/>
    </source>
</evidence>
<protein>
    <recommendedName>
        <fullName evidence="6">4-aminobutyrate aminotransferase GabT</fullName>
    </recommendedName>
</protein>
<dbReference type="PROSITE" id="PS00600">
    <property type="entry name" value="AA_TRANSFER_CLASS_3"/>
    <property type="match status" value="1"/>
</dbReference>
<dbReference type="InterPro" id="IPR015422">
    <property type="entry name" value="PyrdxlP-dep_Trfase_small"/>
</dbReference>
<dbReference type="PIRSF" id="PIRSF000521">
    <property type="entry name" value="Transaminase_4ab_Lys_Orn"/>
    <property type="match status" value="1"/>
</dbReference>
<dbReference type="SUPFAM" id="SSF53383">
    <property type="entry name" value="PLP-dependent transferases"/>
    <property type="match status" value="1"/>
</dbReference>
<comment type="similarity">
    <text evidence="3">Belongs to the class-III pyridoxal-phosphate-dependent aminotransferase family.</text>
</comment>
<dbReference type="GO" id="GO:0008483">
    <property type="term" value="F:transaminase activity"/>
    <property type="evidence" value="ECO:0007669"/>
    <property type="project" value="InterPro"/>
</dbReference>
<reference evidence="4 5" key="2">
    <citation type="submission" date="2009-02" db="EMBL/GenBank/DDBJ databases">
        <title>Draft genome sequence of Blautia hydrogenotrophica DSM 10507 (Ruminococcus hydrogenotrophicus DSM 10507).</title>
        <authorList>
            <person name="Sudarsanam P."/>
            <person name="Ley R."/>
            <person name="Guruge J."/>
            <person name="Turnbaugh P.J."/>
            <person name="Mahowald M."/>
            <person name="Liep D."/>
            <person name="Gordon J."/>
        </authorList>
    </citation>
    <scope>NUCLEOTIDE SEQUENCE [LARGE SCALE GENOMIC DNA]</scope>
    <source>
        <strain evidence="5">DSM 10507 / JCM 14656 / S5a33</strain>
    </source>
</reference>
<dbReference type="RefSeq" id="WP_005947457.1">
    <property type="nucleotide sequence ID" value="NZ_CP136423.1"/>
</dbReference>
<comment type="cofactor">
    <cofactor evidence="1">
        <name>pyridoxal 5'-phosphate</name>
        <dbReference type="ChEBI" id="CHEBI:597326"/>
    </cofactor>
</comment>